<name>A0ABC9W6F0_GRUJA</name>
<comment type="caution">
    <text evidence="4">The sequence shown here is derived from an EMBL/GenBank/DDBJ whole genome shotgun (WGS) entry which is preliminary data.</text>
</comment>
<dbReference type="PANTHER" id="PTHR24200:SF14">
    <property type="entry name" value="MICROTUBULE-ASSOCIATED TUMOR SUPPRESSOR CANDIDATE 2"/>
    <property type="match status" value="1"/>
</dbReference>
<dbReference type="PANTHER" id="PTHR24200">
    <property type="entry name" value="TOUCAN, ISOFORM A"/>
    <property type="match status" value="1"/>
</dbReference>
<gene>
    <name evidence="4" type="ORF">GRJ2_000502200</name>
</gene>
<reference evidence="4 5" key="1">
    <citation type="submission" date="2024-06" db="EMBL/GenBank/DDBJ databases">
        <title>The draft genome of Grus japonensis, version 3.</title>
        <authorList>
            <person name="Nabeshima K."/>
            <person name="Suzuki S."/>
            <person name="Onuma M."/>
        </authorList>
    </citation>
    <scope>NUCLEOTIDE SEQUENCE [LARGE SCALE GENOMIC DNA]</scope>
    <source>
        <strain evidence="4 5">451A</strain>
    </source>
</reference>
<feature type="coiled-coil region" evidence="2">
    <location>
        <begin position="304"/>
        <end position="465"/>
    </location>
</feature>
<accession>A0ABC9W6F0</accession>
<evidence type="ECO:0000256" key="3">
    <source>
        <dbReference type="SAM" id="MobiDB-lite"/>
    </source>
</evidence>
<sequence length="503" mass="57246">MATGEGSSAAEPPSRGIAAALPISCSGLNLGPVQATSLAGSEPGDVRVKGTIQVVAEDEDGVIDGCECGMKTRISQSRLPRRAEAHSRISARLGLSLRSFRTFPCRPSPRHVPAMALLDVPCSGQAFASRSDRTPFFGRDLSKPESIVARLQPVPCEGCLQTSFDMLGLLDTKLLGGQQRSYHGVELAKIRDEVALNTSRWKKLQSEKEELERRFEEEVKQLRRQQQEELQVLEQRLQEEYNTKKESLQEQHRLQLEQVKLQHQDQVEDITAVHEAAMLQLENNHIVAITVLQDENDCKIQELNAAHKLEKAQLEENFEKLRLSLQDQIDTLTFQNQSLKAKADRFEEALKKNTEEQLKIVRAPYLHLEKDLKSLKHVLEMKNHQIHQQEKMIMELEKQAEKNLKLEEKITMLQQQNEELRARIEQNTVITRQLSEENANLQEYVEKEVEEKKKLSRTNEELLWKLQEGDAVSPVKLPPTSSTSFYRCSSGNSSPAKVRTLRR</sequence>
<organism evidence="4 5">
    <name type="scientific">Grus japonensis</name>
    <name type="common">Japanese crane</name>
    <name type="synonym">Red-crowned crane</name>
    <dbReference type="NCBI Taxonomy" id="30415"/>
    <lineage>
        <taxon>Eukaryota</taxon>
        <taxon>Metazoa</taxon>
        <taxon>Chordata</taxon>
        <taxon>Craniata</taxon>
        <taxon>Vertebrata</taxon>
        <taxon>Euteleostomi</taxon>
        <taxon>Archelosauria</taxon>
        <taxon>Archosauria</taxon>
        <taxon>Dinosauria</taxon>
        <taxon>Saurischia</taxon>
        <taxon>Theropoda</taxon>
        <taxon>Coelurosauria</taxon>
        <taxon>Aves</taxon>
        <taxon>Neognathae</taxon>
        <taxon>Neoaves</taxon>
        <taxon>Gruiformes</taxon>
        <taxon>Gruidae</taxon>
        <taxon>Grus</taxon>
    </lineage>
</organism>
<keyword evidence="1 2" id="KW-0175">Coiled coil</keyword>
<evidence type="ECO:0000313" key="5">
    <source>
        <dbReference type="Proteomes" id="UP001623348"/>
    </source>
</evidence>
<keyword evidence="5" id="KW-1185">Reference proteome</keyword>
<dbReference type="EMBL" id="BAAFJT010000001">
    <property type="protein sequence ID" value="GAB0180369.1"/>
    <property type="molecule type" value="Genomic_DNA"/>
</dbReference>
<feature type="coiled-coil region" evidence="2">
    <location>
        <begin position="201"/>
        <end position="250"/>
    </location>
</feature>
<evidence type="ECO:0000313" key="4">
    <source>
        <dbReference type="EMBL" id="GAB0180369.1"/>
    </source>
</evidence>
<feature type="region of interest" description="Disordered" evidence="3">
    <location>
        <begin position="473"/>
        <end position="503"/>
    </location>
</feature>
<evidence type="ECO:0000256" key="2">
    <source>
        <dbReference type="SAM" id="Coils"/>
    </source>
</evidence>
<dbReference type="InterPro" id="IPR051293">
    <property type="entry name" value="MTUS1/CCDC69"/>
</dbReference>
<dbReference type="AlphaFoldDB" id="A0ABC9W6F0"/>
<protein>
    <submittedName>
        <fullName evidence="4">Microtubule-associated tumor suppressor candidate 2</fullName>
    </submittedName>
</protein>
<dbReference type="Proteomes" id="UP001623348">
    <property type="component" value="Unassembled WGS sequence"/>
</dbReference>
<proteinExistence type="predicted"/>
<evidence type="ECO:0000256" key="1">
    <source>
        <dbReference type="ARBA" id="ARBA00023054"/>
    </source>
</evidence>
<feature type="compositionally biased region" description="Polar residues" evidence="3">
    <location>
        <begin position="479"/>
        <end position="495"/>
    </location>
</feature>